<accession>A0A9X2I6N8</accession>
<evidence type="ECO:0000313" key="8">
    <source>
        <dbReference type="Proteomes" id="UP001139319"/>
    </source>
</evidence>
<feature type="domain" description="PAC" evidence="5">
    <location>
        <begin position="89"/>
        <end position="141"/>
    </location>
</feature>
<reference evidence="7" key="1">
    <citation type="submission" date="2022-05" db="EMBL/GenBank/DDBJ databases">
        <authorList>
            <person name="Sun H.-N."/>
        </authorList>
    </citation>
    <scope>NUCLEOTIDE SEQUENCE</scope>
    <source>
        <strain evidence="7">HB14</strain>
    </source>
</reference>
<dbReference type="InterPro" id="IPR029787">
    <property type="entry name" value="Nucleotide_cyclase"/>
</dbReference>
<reference evidence="7" key="2">
    <citation type="submission" date="2023-01" db="EMBL/GenBank/DDBJ databases">
        <title>Gilvimarinus xylanilyticus HB14 isolated from Caulerpa lentillifera aquaculture base in Hainan, China.</title>
        <authorList>
            <person name="Zhang Y.-J."/>
        </authorList>
    </citation>
    <scope>NUCLEOTIDE SEQUENCE</scope>
    <source>
        <strain evidence="7">HB14</strain>
    </source>
</reference>
<dbReference type="PROSITE" id="PS50113">
    <property type="entry name" value="PAC"/>
    <property type="match status" value="1"/>
</dbReference>
<name>A0A9X2I6N8_9GAMM</name>
<sequence length="316" mass="36007">MADLDFPPHSPRLGEAFYQTLLESTRAIPWCIDWKTLAFTYIGPQIEALLGWPQDSWKSVNDWAERMHPDDRDWAVDYCVSQSKAGTDHEADYRALTRDGQYVWVRDVVHVIRNEQGEVESLVGFMFDITERKKVDEKLSELQKELEELSFKDGLTGVGNRRMLDSVLELEWSNARRNRQPLSIIMFDIDYFKQYNDGYGHLQGDECLKQVAKILSKGATRARDFFARYGGEEFMLVLPETDNESAIKVAERCQQLIFKAQIPHAYSPAGQLVTLSMGLATATPAQRDSIQALIKTADSRLYRAKQSGRNSLISAG</sequence>
<dbReference type="CDD" id="cd01949">
    <property type="entry name" value="GGDEF"/>
    <property type="match status" value="1"/>
</dbReference>
<dbReference type="FunFam" id="3.30.70.270:FF:000001">
    <property type="entry name" value="Diguanylate cyclase domain protein"/>
    <property type="match status" value="1"/>
</dbReference>
<feature type="domain" description="PAS" evidence="4">
    <location>
        <begin position="14"/>
        <end position="73"/>
    </location>
</feature>
<keyword evidence="8" id="KW-1185">Reference proteome</keyword>
<dbReference type="SUPFAM" id="SSF55785">
    <property type="entry name" value="PYP-like sensor domain (PAS domain)"/>
    <property type="match status" value="1"/>
</dbReference>
<dbReference type="GO" id="GO:0052621">
    <property type="term" value="F:diguanylate cyclase activity"/>
    <property type="evidence" value="ECO:0007669"/>
    <property type="project" value="UniProtKB-EC"/>
</dbReference>
<dbReference type="CDD" id="cd00130">
    <property type="entry name" value="PAS"/>
    <property type="match status" value="1"/>
</dbReference>
<dbReference type="SMART" id="SM00086">
    <property type="entry name" value="PAC"/>
    <property type="match status" value="1"/>
</dbReference>
<dbReference type="GO" id="GO:0043709">
    <property type="term" value="P:cell adhesion involved in single-species biofilm formation"/>
    <property type="evidence" value="ECO:0007669"/>
    <property type="project" value="TreeGrafter"/>
</dbReference>
<dbReference type="Gene3D" id="3.30.70.270">
    <property type="match status" value="1"/>
</dbReference>
<evidence type="ECO:0000313" key="7">
    <source>
        <dbReference type="EMBL" id="MCP8900427.1"/>
    </source>
</evidence>
<dbReference type="PROSITE" id="PS50887">
    <property type="entry name" value="GGDEF"/>
    <property type="match status" value="1"/>
</dbReference>
<dbReference type="InterPro" id="IPR000014">
    <property type="entry name" value="PAS"/>
</dbReference>
<dbReference type="RefSeq" id="WP_253968719.1">
    <property type="nucleotide sequence ID" value="NZ_JAMFTH010000005.1"/>
</dbReference>
<organism evidence="7 8">
    <name type="scientific">Gilvimarinus xylanilyticus</name>
    <dbReference type="NCBI Taxonomy" id="2944139"/>
    <lineage>
        <taxon>Bacteria</taxon>
        <taxon>Pseudomonadati</taxon>
        <taxon>Pseudomonadota</taxon>
        <taxon>Gammaproteobacteria</taxon>
        <taxon>Cellvibrionales</taxon>
        <taxon>Cellvibrionaceae</taxon>
        <taxon>Gilvimarinus</taxon>
    </lineage>
</organism>
<dbReference type="InterPro" id="IPR043128">
    <property type="entry name" value="Rev_trsase/Diguanyl_cyclase"/>
</dbReference>
<evidence type="ECO:0000256" key="3">
    <source>
        <dbReference type="ARBA" id="ARBA00034247"/>
    </source>
</evidence>
<proteinExistence type="predicted"/>
<dbReference type="PANTHER" id="PTHR45138:SF9">
    <property type="entry name" value="DIGUANYLATE CYCLASE DGCM-RELATED"/>
    <property type="match status" value="1"/>
</dbReference>
<evidence type="ECO:0000259" key="5">
    <source>
        <dbReference type="PROSITE" id="PS50113"/>
    </source>
</evidence>
<comment type="cofactor">
    <cofactor evidence="1">
        <name>Mg(2+)</name>
        <dbReference type="ChEBI" id="CHEBI:18420"/>
    </cofactor>
</comment>
<dbReference type="Pfam" id="PF08447">
    <property type="entry name" value="PAS_3"/>
    <property type="match status" value="1"/>
</dbReference>
<feature type="domain" description="GGDEF" evidence="6">
    <location>
        <begin position="180"/>
        <end position="316"/>
    </location>
</feature>
<dbReference type="EMBL" id="JAMFTH010000005">
    <property type="protein sequence ID" value="MCP8900427.1"/>
    <property type="molecule type" value="Genomic_DNA"/>
</dbReference>
<dbReference type="GO" id="GO:1902201">
    <property type="term" value="P:negative regulation of bacterial-type flagellum-dependent cell motility"/>
    <property type="evidence" value="ECO:0007669"/>
    <property type="project" value="TreeGrafter"/>
</dbReference>
<dbReference type="InterPro" id="IPR035965">
    <property type="entry name" value="PAS-like_dom_sf"/>
</dbReference>
<comment type="caution">
    <text evidence="7">The sequence shown here is derived from an EMBL/GenBank/DDBJ whole genome shotgun (WGS) entry which is preliminary data.</text>
</comment>
<dbReference type="PANTHER" id="PTHR45138">
    <property type="entry name" value="REGULATORY COMPONENTS OF SENSORY TRANSDUCTION SYSTEM"/>
    <property type="match status" value="1"/>
</dbReference>
<dbReference type="Proteomes" id="UP001139319">
    <property type="component" value="Unassembled WGS sequence"/>
</dbReference>
<dbReference type="InterPro" id="IPR013655">
    <property type="entry name" value="PAS_fold_3"/>
</dbReference>
<evidence type="ECO:0000259" key="6">
    <source>
        <dbReference type="PROSITE" id="PS50887"/>
    </source>
</evidence>
<dbReference type="Gene3D" id="3.30.450.20">
    <property type="entry name" value="PAS domain"/>
    <property type="match status" value="1"/>
</dbReference>
<dbReference type="AlphaFoldDB" id="A0A9X2I6N8"/>
<evidence type="ECO:0000259" key="4">
    <source>
        <dbReference type="PROSITE" id="PS50112"/>
    </source>
</evidence>
<evidence type="ECO:0000256" key="1">
    <source>
        <dbReference type="ARBA" id="ARBA00001946"/>
    </source>
</evidence>
<comment type="catalytic activity">
    <reaction evidence="3">
        <text>2 GTP = 3',3'-c-di-GMP + 2 diphosphate</text>
        <dbReference type="Rhea" id="RHEA:24898"/>
        <dbReference type="ChEBI" id="CHEBI:33019"/>
        <dbReference type="ChEBI" id="CHEBI:37565"/>
        <dbReference type="ChEBI" id="CHEBI:58805"/>
        <dbReference type="EC" id="2.7.7.65"/>
    </reaction>
</comment>
<dbReference type="InterPro" id="IPR000160">
    <property type="entry name" value="GGDEF_dom"/>
</dbReference>
<dbReference type="SMART" id="SM00267">
    <property type="entry name" value="GGDEF"/>
    <property type="match status" value="1"/>
</dbReference>
<dbReference type="NCBIfam" id="TIGR00254">
    <property type="entry name" value="GGDEF"/>
    <property type="match status" value="1"/>
</dbReference>
<protein>
    <recommendedName>
        <fullName evidence="2">diguanylate cyclase</fullName>
        <ecNumber evidence="2">2.7.7.65</ecNumber>
    </recommendedName>
</protein>
<dbReference type="SUPFAM" id="SSF55073">
    <property type="entry name" value="Nucleotide cyclase"/>
    <property type="match status" value="1"/>
</dbReference>
<dbReference type="PROSITE" id="PS50112">
    <property type="entry name" value="PAS"/>
    <property type="match status" value="1"/>
</dbReference>
<dbReference type="Pfam" id="PF00990">
    <property type="entry name" value="GGDEF"/>
    <property type="match status" value="1"/>
</dbReference>
<gene>
    <name evidence="7" type="ORF">M6D89_14065</name>
</gene>
<dbReference type="EC" id="2.7.7.65" evidence="2"/>
<dbReference type="InterPro" id="IPR000700">
    <property type="entry name" value="PAS-assoc_C"/>
</dbReference>
<dbReference type="InterPro" id="IPR050469">
    <property type="entry name" value="Diguanylate_Cyclase"/>
</dbReference>
<dbReference type="InterPro" id="IPR001610">
    <property type="entry name" value="PAC"/>
</dbReference>
<dbReference type="GO" id="GO:0005886">
    <property type="term" value="C:plasma membrane"/>
    <property type="evidence" value="ECO:0007669"/>
    <property type="project" value="TreeGrafter"/>
</dbReference>
<evidence type="ECO:0000256" key="2">
    <source>
        <dbReference type="ARBA" id="ARBA00012528"/>
    </source>
</evidence>
<dbReference type="NCBIfam" id="TIGR00229">
    <property type="entry name" value="sensory_box"/>
    <property type="match status" value="1"/>
</dbReference>